<organism evidence="1 2">
    <name type="scientific">Elysia marginata</name>
    <dbReference type="NCBI Taxonomy" id="1093978"/>
    <lineage>
        <taxon>Eukaryota</taxon>
        <taxon>Metazoa</taxon>
        <taxon>Spiralia</taxon>
        <taxon>Lophotrochozoa</taxon>
        <taxon>Mollusca</taxon>
        <taxon>Gastropoda</taxon>
        <taxon>Heterobranchia</taxon>
        <taxon>Euthyneura</taxon>
        <taxon>Panpulmonata</taxon>
        <taxon>Sacoglossa</taxon>
        <taxon>Placobranchoidea</taxon>
        <taxon>Plakobranchidae</taxon>
        <taxon>Elysia</taxon>
    </lineage>
</organism>
<gene>
    <name evidence="1" type="ORF">ElyMa_002274900</name>
</gene>
<evidence type="ECO:0000313" key="1">
    <source>
        <dbReference type="EMBL" id="GFR78860.1"/>
    </source>
</evidence>
<reference evidence="1 2" key="1">
    <citation type="journal article" date="2021" name="Elife">
        <title>Chloroplast acquisition without the gene transfer in kleptoplastic sea slugs, Plakobranchus ocellatus.</title>
        <authorList>
            <person name="Maeda T."/>
            <person name="Takahashi S."/>
            <person name="Yoshida T."/>
            <person name="Shimamura S."/>
            <person name="Takaki Y."/>
            <person name="Nagai Y."/>
            <person name="Toyoda A."/>
            <person name="Suzuki Y."/>
            <person name="Arimoto A."/>
            <person name="Ishii H."/>
            <person name="Satoh N."/>
            <person name="Nishiyama T."/>
            <person name="Hasebe M."/>
            <person name="Maruyama T."/>
            <person name="Minagawa J."/>
            <person name="Obokata J."/>
            <person name="Shigenobu S."/>
        </authorList>
    </citation>
    <scope>NUCLEOTIDE SEQUENCE [LARGE SCALE GENOMIC DNA]</scope>
</reference>
<dbReference type="Proteomes" id="UP000762676">
    <property type="component" value="Unassembled WGS sequence"/>
</dbReference>
<proteinExistence type="predicted"/>
<dbReference type="InterPro" id="IPR016186">
    <property type="entry name" value="C-type_lectin-like/link_sf"/>
</dbReference>
<dbReference type="Gene3D" id="3.10.100.10">
    <property type="entry name" value="Mannose-Binding Protein A, subunit A"/>
    <property type="match status" value="1"/>
</dbReference>
<accession>A0AAV4G2W4</accession>
<protein>
    <recommendedName>
        <fullName evidence="3">C-type lectin domain-containing protein</fullName>
    </recommendedName>
</protein>
<comment type="caution">
    <text evidence="1">The sequence shown here is derived from an EMBL/GenBank/DDBJ whole genome shotgun (WGS) entry which is preliminary data.</text>
</comment>
<dbReference type="AlphaFoldDB" id="A0AAV4G2W4"/>
<dbReference type="SUPFAM" id="SSF56436">
    <property type="entry name" value="C-type lectin-like"/>
    <property type="match status" value="1"/>
</dbReference>
<name>A0AAV4G2W4_9GAST</name>
<dbReference type="EMBL" id="BMAT01004711">
    <property type="protein sequence ID" value="GFR78860.1"/>
    <property type="molecule type" value="Genomic_DNA"/>
</dbReference>
<dbReference type="CDD" id="cd00037">
    <property type="entry name" value="CLECT"/>
    <property type="match status" value="1"/>
</dbReference>
<keyword evidence="2" id="KW-1185">Reference proteome</keyword>
<evidence type="ECO:0000313" key="2">
    <source>
        <dbReference type="Proteomes" id="UP000762676"/>
    </source>
</evidence>
<dbReference type="InterPro" id="IPR016187">
    <property type="entry name" value="CTDL_fold"/>
</dbReference>
<sequence length="119" mass="12711">MHPTINLGPVRFTALAFTSPKTLNTAYGYYTLYDSSVSKSSAETLCAATGFELATFTSNAEFQALLSAIDGDGEVDSEQFWIDPEVVGATAYFGSEPVSGASWYSGEPDNTCVGTCCYR</sequence>
<evidence type="ECO:0008006" key="3">
    <source>
        <dbReference type="Google" id="ProtNLM"/>
    </source>
</evidence>